<evidence type="ECO:0000313" key="8">
    <source>
        <dbReference type="EMBL" id="TWU29614.1"/>
    </source>
</evidence>
<dbReference type="EC" id="6.3.4.18" evidence="5 6"/>
<dbReference type="GO" id="GO:0004638">
    <property type="term" value="F:phosphoribosylaminoimidazole carboxylase activity"/>
    <property type="evidence" value="ECO:0007669"/>
    <property type="project" value="InterPro"/>
</dbReference>
<dbReference type="NCBIfam" id="NF004679">
    <property type="entry name" value="PRK06019.1-5"/>
    <property type="match status" value="1"/>
</dbReference>
<dbReference type="PANTHER" id="PTHR11609:SF5">
    <property type="entry name" value="PHOSPHORIBOSYLAMINOIMIDAZOLE CARBOXYLASE"/>
    <property type="match status" value="1"/>
</dbReference>
<protein>
    <recommendedName>
        <fullName evidence="5 6">N5-carboxyaminoimidazole ribonucleotide synthase</fullName>
        <shortName evidence="5 6">N5-CAIR synthase</shortName>
        <ecNumber evidence="5 6">6.3.4.18</ecNumber>
    </recommendedName>
    <alternativeName>
        <fullName evidence="5 6">5-(carboxyamino)imidazole ribonucleotide synthetase</fullName>
    </alternativeName>
</protein>
<comment type="function">
    <text evidence="5">Catalyzes the ATP-dependent conversion of 5-aminoimidazole ribonucleotide (AIR) and HCO(3)(-) to N5-carboxyaminoimidazole ribonucleotide (N5-CAIR).</text>
</comment>
<dbReference type="NCBIfam" id="NF004675">
    <property type="entry name" value="PRK06019.1-1"/>
    <property type="match status" value="1"/>
</dbReference>
<evidence type="ECO:0000256" key="6">
    <source>
        <dbReference type="RuleBase" id="RU361200"/>
    </source>
</evidence>
<dbReference type="Proteomes" id="UP000318437">
    <property type="component" value="Unassembled WGS sequence"/>
</dbReference>
<dbReference type="InterPro" id="IPR003135">
    <property type="entry name" value="ATP-grasp_carboxylate-amine"/>
</dbReference>
<dbReference type="Pfam" id="PF17769">
    <property type="entry name" value="PurK_C"/>
    <property type="match status" value="1"/>
</dbReference>
<dbReference type="NCBIfam" id="NF004676">
    <property type="entry name" value="PRK06019.1-2"/>
    <property type="match status" value="1"/>
</dbReference>
<dbReference type="Gene3D" id="3.30.470.20">
    <property type="entry name" value="ATP-grasp fold, B domain"/>
    <property type="match status" value="1"/>
</dbReference>
<dbReference type="GO" id="GO:0005829">
    <property type="term" value="C:cytosol"/>
    <property type="evidence" value="ECO:0007669"/>
    <property type="project" value="TreeGrafter"/>
</dbReference>
<evidence type="ECO:0000313" key="9">
    <source>
        <dbReference type="Proteomes" id="UP000318437"/>
    </source>
</evidence>
<dbReference type="NCBIfam" id="NF004677">
    <property type="entry name" value="PRK06019.1-3"/>
    <property type="match status" value="1"/>
</dbReference>
<comment type="caution">
    <text evidence="8">The sequence shown here is derived from an EMBL/GenBank/DDBJ whole genome shotgun (WGS) entry which is preliminary data.</text>
</comment>
<dbReference type="InterPro" id="IPR016185">
    <property type="entry name" value="PreATP-grasp_dom_sf"/>
</dbReference>
<dbReference type="InterPro" id="IPR029752">
    <property type="entry name" value="D-isomer_DH_CS1"/>
</dbReference>
<dbReference type="FunFam" id="3.30.470.20:FF:000029">
    <property type="entry name" value="N5-carboxyaminoimidazole ribonucleotide synthase"/>
    <property type="match status" value="1"/>
</dbReference>
<keyword evidence="3 5" id="KW-0658">Purine biosynthesis</keyword>
<dbReference type="SUPFAM" id="SSF52440">
    <property type="entry name" value="PreATP-grasp domain"/>
    <property type="match status" value="1"/>
</dbReference>
<dbReference type="SUPFAM" id="SSF56059">
    <property type="entry name" value="Glutathione synthetase ATP-binding domain-like"/>
    <property type="match status" value="1"/>
</dbReference>
<gene>
    <name evidence="5 6 8" type="primary">purK</name>
    <name evidence="8" type="ORF">Pla144_03920</name>
</gene>
<dbReference type="Gene3D" id="3.40.50.20">
    <property type="match status" value="1"/>
</dbReference>
<dbReference type="RefSeq" id="WP_146447613.1">
    <property type="nucleotide sequence ID" value="NZ_SJPS01000001.1"/>
</dbReference>
<comment type="catalytic activity">
    <reaction evidence="5 6">
        <text>5-amino-1-(5-phospho-beta-D-ribosyl)imidazole + hydrogencarbonate + ATP = 5-carboxyamino-1-(5-phospho-D-ribosyl)imidazole + ADP + phosphate + 2 H(+)</text>
        <dbReference type="Rhea" id="RHEA:19317"/>
        <dbReference type="ChEBI" id="CHEBI:15378"/>
        <dbReference type="ChEBI" id="CHEBI:17544"/>
        <dbReference type="ChEBI" id="CHEBI:30616"/>
        <dbReference type="ChEBI" id="CHEBI:43474"/>
        <dbReference type="ChEBI" id="CHEBI:58730"/>
        <dbReference type="ChEBI" id="CHEBI:137981"/>
        <dbReference type="ChEBI" id="CHEBI:456216"/>
        <dbReference type="EC" id="6.3.4.18"/>
    </reaction>
</comment>
<feature type="binding site" evidence="5">
    <location>
        <position position="116"/>
    </location>
    <ligand>
        <name>ATP</name>
        <dbReference type="ChEBI" id="CHEBI:30616"/>
    </ligand>
</feature>
<dbReference type="InterPro" id="IPR011761">
    <property type="entry name" value="ATP-grasp"/>
</dbReference>
<feature type="binding site" evidence="5">
    <location>
        <begin position="191"/>
        <end position="194"/>
    </location>
    <ligand>
        <name>ATP</name>
        <dbReference type="ChEBI" id="CHEBI:30616"/>
    </ligand>
</feature>
<dbReference type="PROSITE" id="PS50975">
    <property type="entry name" value="ATP_GRASP"/>
    <property type="match status" value="1"/>
</dbReference>
<dbReference type="GO" id="GO:0005524">
    <property type="term" value="F:ATP binding"/>
    <property type="evidence" value="ECO:0007669"/>
    <property type="project" value="UniProtKB-UniRule"/>
</dbReference>
<dbReference type="InterPro" id="IPR040686">
    <property type="entry name" value="PurK_C"/>
</dbReference>
<comment type="function">
    <text evidence="6">Catalyzes the ATP-dependent conversion of 5-aminoimidazole ribonucleotide (AIR) and HCO(3)- to N5-carboxyaminoimidazole ribonucleotide (N5-CAIR).</text>
</comment>
<feature type="binding site" evidence="5">
    <location>
        <position position="156"/>
    </location>
    <ligand>
        <name>ATP</name>
        <dbReference type="ChEBI" id="CHEBI:30616"/>
    </ligand>
</feature>
<dbReference type="SUPFAM" id="SSF51246">
    <property type="entry name" value="Rudiment single hybrid motif"/>
    <property type="match status" value="1"/>
</dbReference>
<keyword evidence="1 5" id="KW-0436">Ligase</keyword>
<dbReference type="InterPro" id="IPR054350">
    <property type="entry name" value="PurT/PurK_preATP-grasp"/>
</dbReference>
<dbReference type="GO" id="GO:0006189">
    <property type="term" value="P:'de novo' IMP biosynthetic process"/>
    <property type="evidence" value="ECO:0007669"/>
    <property type="project" value="UniProtKB-UniRule"/>
</dbReference>
<evidence type="ECO:0000256" key="1">
    <source>
        <dbReference type="ARBA" id="ARBA00022598"/>
    </source>
</evidence>
<feature type="binding site" evidence="5">
    <location>
        <begin position="276"/>
        <end position="277"/>
    </location>
    <ligand>
        <name>ATP</name>
        <dbReference type="ChEBI" id="CHEBI:30616"/>
    </ligand>
</feature>
<dbReference type="UniPathway" id="UPA00074">
    <property type="reaction ID" value="UER00942"/>
</dbReference>
<accession>A0A5C6D1A9</accession>
<feature type="binding site" evidence="5">
    <location>
        <position position="199"/>
    </location>
    <ligand>
        <name>ATP</name>
        <dbReference type="ChEBI" id="CHEBI:30616"/>
    </ligand>
</feature>
<evidence type="ECO:0000256" key="2">
    <source>
        <dbReference type="ARBA" id="ARBA00022741"/>
    </source>
</evidence>
<evidence type="ECO:0000256" key="4">
    <source>
        <dbReference type="ARBA" id="ARBA00022840"/>
    </source>
</evidence>
<dbReference type="Gene3D" id="3.30.1490.20">
    <property type="entry name" value="ATP-grasp fold, A domain"/>
    <property type="match status" value="1"/>
</dbReference>
<feature type="binding site" evidence="5">
    <location>
        <begin position="161"/>
        <end position="167"/>
    </location>
    <ligand>
        <name>ATP</name>
        <dbReference type="ChEBI" id="CHEBI:30616"/>
    </ligand>
</feature>
<evidence type="ECO:0000256" key="5">
    <source>
        <dbReference type="HAMAP-Rule" id="MF_01928"/>
    </source>
</evidence>
<keyword evidence="4 5" id="KW-0067">ATP-binding</keyword>
<dbReference type="Pfam" id="PF02222">
    <property type="entry name" value="ATP-grasp"/>
    <property type="match status" value="1"/>
</dbReference>
<feature type="binding site" evidence="5">
    <location>
        <position position="222"/>
    </location>
    <ligand>
        <name>ATP</name>
        <dbReference type="ChEBI" id="CHEBI:30616"/>
    </ligand>
</feature>
<dbReference type="FunFam" id="3.30.1490.20:FF:000015">
    <property type="entry name" value="N5-carboxyaminoimidazole ribonucleotide synthase"/>
    <property type="match status" value="1"/>
</dbReference>
<evidence type="ECO:0000259" key="7">
    <source>
        <dbReference type="PROSITE" id="PS50975"/>
    </source>
</evidence>
<comment type="subunit">
    <text evidence="5 6">Homodimer.</text>
</comment>
<keyword evidence="2 5" id="KW-0547">Nucleotide-binding</keyword>
<reference evidence="8 9" key="1">
    <citation type="submission" date="2019-02" db="EMBL/GenBank/DDBJ databases">
        <title>Deep-cultivation of Planctomycetes and their phenomic and genomic characterization uncovers novel biology.</title>
        <authorList>
            <person name="Wiegand S."/>
            <person name="Jogler M."/>
            <person name="Boedeker C."/>
            <person name="Pinto D."/>
            <person name="Vollmers J."/>
            <person name="Rivas-Marin E."/>
            <person name="Kohn T."/>
            <person name="Peeters S.H."/>
            <person name="Heuer A."/>
            <person name="Rast P."/>
            <person name="Oberbeckmann S."/>
            <person name="Bunk B."/>
            <person name="Jeske O."/>
            <person name="Meyerdierks A."/>
            <person name="Storesund J.E."/>
            <person name="Kallscheuer N."/>
            <person name="Luecker S."/>
            <person name="Lage O.M."/>
            <person name="Pohl T."/>
            <person name="Merkel B.J."/>
            <person name="Hornburger P."/>
            <person name="Mueller R.-W."/>
            <person name="Bruemmer F."/>
            <person name="Labrenz M."/>
            <person name="Spormann A.M."/>
            <person name="Op Den Camp H."/>
            <person name="Overmann J."/>
            <person name="Amann R."/>
            <person name="Jetten M.S.M."/>
            <person name="Mascher T."/>
            <person name="Medema M.H."/>
            <person name="Devos D.P."/>
            <person name="Kaster A.-K."/>
            <person name="Ovreas L."/>
            <person name="Rohde M."/>
            <person name="Galperin M.Y."/>
            <person name="Jogler C."/>
        </authorList>
    </citation>
    <scope>NUCLEOTIDE SEQUENCE [LARGE SCALE GENOMIC DNA]</scope>
    <source>
        <strain evidence="8 9">Pla144</strain>
    </source>
</reference>
<dbReference type="InterPro" id="IPR011054">
    <property type="entry name" value="Rudment_hybrid_motif"/>
</dbReference>
<dbReference type="Pfam" id="PF22660">
    <property type="entry name" value="RS_preATP-grasp-like"/>
    <property type="match status" value="1"/>
</dbReference>
<proteinExistence type="inferred from homology"/>
<feature type="domain" description="ATP-grasp" evidence="7">
    <location>
        <begin position="120"/>
        <end position="306"/>
    </location>
</feature>
<comment type="similarity">
    <text evidence="5 6">Belongs to the PurK/PurT family.</text>
</comment>
<dbReference type="AlphaFoldDB" id="A0A5C6D1A9"/>
<dbReference type="NCBIfam" id="TIGR01161">
    <property type="entry name" value="purK"/>
    <property type="match status" value="1"/>
</dbReference>
<keyword evidence="9" id="KW-1185">Reference proteome</keyword>
<dbReference type="GO" id="GO:0046872">
    <property type="term" value="F:metal ion binding"/>
    <property type="evidence" value="ECO:0007669"/>
    <property type="project" value="InterPro"/>
</dbReference>
<evidence type="ECO:0000256" key="3">
    <source>
        <dbReference type="ARBA" id="ARBA00022755"/>
    </source>
</evidence>
<comment type="pathway">
    <text evidence="5 6">Purine metabolism; IMP biosynthesis via de novo pathway; 5-amino-1-(5-phospho-D-ribosyl)imidazole-4-carboxylate from 5-amino-1-(5-phospho-D-ribosyl)imidazole (N5-CAIR route): step 1/2.</text>
</comment>
<sequence>MKATTPQEHVQAPILPGSPLGVLGSGQLGRMFAIAAAELGYHVHVFSPRADSPTGQVAHRETVAEYDDLAALEAFARSVSVVTLEFENIPTVAVETIQKFVPVRPSLDVLHISQHRLREKQFLTNAGIACAPFAEVNSREQLVSAIETIGLPAVLKTIHAGYDGKGQMLIRNSDDATTAWNFVGQRPAALEGWIEYQQELSVLVARSVSGEMTTCGPIANDHVNHILDLSYFPAPALAKVADAAESIAKKVAERLSLVGIACVEMFLTNEGQLLVNEIAPRPHNSGHLTIEACATSQFEQQVRAVCGLPLGSMQARSPAAMANLLGDLWSAGVPNWHSVLLVPQAHLHLYGKAEAKKGRKMGHLTVLAEQSQTASEAALALRAGL</sequence>
<dbReference type="HAMAP" id="MF_01928">
    <property type="entry name" value="PurK"/>
    <property type="match status" value="1"/>
</dbReference>
<dbReference type="PROSITE" id="PS00065">
    <property type="entry name" value="D_2_HYDROXYACID_DH_1"/>
    <property type="match status" value="1"/>
</dbReference>
<dbReference type="InterPro" id="IPR005875">
    <property type="entry name" value="PurK"/>
</dbReference>
<name>A0A5C6D1A9_9BACT</name>
<dbReference type="PANTHER" id="PTHR11609">
    <property type="entry name" value="PURINE BIOSYNTHESIS PROTEIN 6/7, PUR6/7"/>
    <property type="match status" value="1"/>
</dbReference>
<dbReference type="InterPro" id="IPR013815">
    <property type="entry name" value="ATP_grasp_subdomain_1"/>
</dbReference>
<dbReference type="EMBL" id="SJPS01000001">
    <property type="protein sequence ID" value="TWU29614.1"/>
    <property type="molecule type" value="Genomic_DNA"/>
</dbReference>
<dbReference type="OrthoDB" id="9804625at2"/>
<dbReference type="GO" id="GO:0034028">
    <property type="term" value="F:5-(carboxyamino)imidazole ribonucleotide synthase activity"/>
    <property type="evidence" value="ECO:0007669"/>
    <property type="project" value="UniProtKB-UniRule"/>
</dbReference>
<organism evidence="8 9">
    <name type="scientific">Bythopirellula polymerisocia</name>
    <dbReference type="NCBI Taxonomy" id="2528003"/>
    <lineage>
        <taxon>Bacteria</taxon>
        <taxon>Pseudomonadati</taxon>
        <taxon>Planctomycetota</taxon>
        <taxon>Planctomycetia</taxon>
        <taxon>Pirellulales</taxon>
        <taxon>Lacipirellulaceae</taxon>
        <taxon>Bythopirellula</taxon>
    </lineage>
</organism>